<dbReference type="Pfam" id="PF13204">
    <property type="entry name" value="Apiosidase"/>
    <property type="match status" value="1"/>
</dbReference>
<organism evidence="4 5">
    <name type="scientific">Allomesorhizobium camelthorni</name>
    <dbReference type="NCBI Taxonomy" id="475069"/>
    <lineage>
        <taxon>Bacteria</taxon>
        <taxon>Pseudomonadati</taxon>
        <taxon>Pseudomonadota</taxon>
        <taxon>Alphaproteobacteria</taxon>
        <taxon>Hyphomicrobiales</taxon>
        <taxon>Phyllobacteriaceae</taxon>
        <taxon>Allomesorhizobium</taxon>
    </lineage>
</organism>
<sequence length="453" mass="49939">MAIRLAPLLVAASLLAATSGGSQAACGSIGGIEFPLRVSPGKHYPTDRVGHPFFMHGEAAWSLIADLKEEEAYRYLDDRKARGFNTVLVSLLEHRFARNAPANAYGERPFAKDDFGTPNEAYFAHADRILQKACELGFLVMLTPAYLGYGGLVDGWYGEMTQAGSEKLHAYGRFVGSRYRDFENIMWVNGGDFDPPDMDLVRAVANGVMEEDPDALGTVHNAPETAPLEFWGYEPWLQVNNVYTYGPVHSAAIREHNIGRGMPFFLMESAYEFEHGADEHRVRIQAYHAILSGAFGHLYGNNPIWHFGGPGLHPPTMEWTEALDSPGARSMEMLLEFVSSVKWWLLEPDSKNRLLVDGIGKDMKRAVAAMAKDGSFAVVYMPGNKGVTVDLARFPASLVAARWRDPTSGEVTVVDGSPFTAGTHSFKPPRNNGRGYPDWILELVPADPTEQSQ</sequence>
<dbReference type="InterPro" id="IPR017853">
    <property type="entry name" value="GH"/>
</dbReference>
<feature type="domain" description="Putative collagen-binding" evidence="2">
    <location>
        <begin position="353"/>
        <end position="441"/>
    </location>
</feature>
<name>A0A6G4WFG3_9HYPH</name>
<dbReference type="InterPro" id="IPR024749">
    <property type="entry name" value="Collagen-bd_put"/>
</dbReference>
<accession>A0A6G4WFG3</accession>
<keyword evidence="1" id="KW-0732">Signal</keyword>
<proteinExistence type="predicted"/>
<feature type="domain" description="Apiosidase-like catalytic" evidence="3">
    <location>
        <begin position="41"/>
        <end position="344"/>
    </location>
</feature>
<reference evidence="4 5" key="1">
    <citation type="submission" date="2020-02" db="EMBL/GenBank/DDBJ databases">
        <title>Genome sequence of strain CCNWXJ40-4.</title>
        <authorList>
            <person name="Gao J."/>
            <person name="Sun J."/>
        </authorList>
    </citation>
    <scope>NUCLEOTIDE SEQUENCE [LARGE SCALE GENOMIC DNA]</scope>
    <source>
        <strain evidence="4 5">CCNWXJ 40-4</strain>
    </source>
</reference>
<dbReference type="PANTHER" id="PTHR37836">
    <property type="entry name" value="LMO1036 PROTEIN"/>
    <property type="match status" value="1"/>
</dbReference>
<dbReference type="Proteomes" id="UP001642900">
    <property type="component" value="Unassembled WGS sequence"/>
</dbReference>
<evidence type="ECO:0000313" key="4">
    <source>
        <dbReference type="EMBL" id="NGO52933.1"/>
    </source>
</evidence>
<feature type="chain" id="PRO_5026159022" evidence="1">
    <location>
        <begin position="25"/>
        <end position="453"/>
    </location>
</feature>
<protein>
    <submittedName>
        <fullName evidence="4">DUF4038 domain-containing protein</fullName>
    </submittedName>
</protein>
<gene>
    <name evidence="4" type="ORF">G6N73_17410</name>
</gene>
<evidence type="ECO:0000259" key="3">
    <source>
        <dbReference type="Pfam" id="PF13204"/>
    </source>
</evidence>
<dbReference type="SUPFAM" id="SSF51445">
    <property type="entry name" value="(Trans)glycosidases"/>
    <property type="match status" value="1"/>
</dbReference>
<comment type="caution">
    <text evidence="4">The sequence shown here is derived from an EMBL/GenBank/DDBJ whole genome shotgun (WGS) entry which is preliminary data.</text>
</comment>
<dbReference type="InterPro" id="IPR025277">
    <property type="entry name" value="Apiosidase-like_cat_dom"/>
</dbReference>
<dbReference type="EMBL" id="JAAKZF010000024">
    <property type="protein sequence ID" value="NGO52933.1"/>
    <property type="molecule type" value="Genomic_DNA"/>
</dbReference>
<dbReference type="PANTHER" id="PTHR37836:SF2">
    <property type="entry name" value="DUF4038 DOMAIN-CONTAINING PROTEIN"/>
    <property type="match status" value="1"/>
</dbReference>
<keyword evidence="5" id="KW-1185">Reference proteome</keyword>
<evidence type="ECO:0000259" key="2">
    <source>
        <dbReference type="Pfam" id="PF12904"/>
    </source>
</evidence>
<feature type="signal peptide" evidence="1">
    <location>
        <begin position="1"/>
        <end position="24"/>
    </location>
</feature>
<dbReference type="RefSeq" id="WP_165029812.1">
    <property type="nucleotide sequence ID" value="NZ_JAAKZF010000024.1"/>
</dbReference>
<dbReference type="Pfam" id="PF12904">
    <property type="entry name" value="Collagen_bind_2"/>
    <property type="match status" value="1"/>
</dbReference>
<dbReference type="Gene3D" id="3.20.20.80">
    <property type="entry name" value="Glycosidases"/>
    <property type="match status" value="1"/>
</dbReference>
<evidence type="ECO:0000313" key="5">
    <source>
        <dbReference type="Proteomes" id="UP001642900"/>
    </source>
</evidence>
<dbReference type="AlphaFoldDB" id="A0A6G4WFG3"/>
<evidence type="ECO:0000256" key="1">
    <source>
        <dbReference type="SAM" id="SignalP"/>
    </source>
</evidence>